<keyword evidence="4" id="KW-1185">Reference proteome</keyword>
<evidence type="ECO:0000313" key="4">
    <source>
        <dbReference type="Proteomes" id="UP001221142"/>
    </source>
</evidence>
<gene>
    <name evidence="3" type="ORF">FB45DRAFT_1002693</name>
</gene>
<feature type="transmembrane region" description="Helical" evidence="1">
    <location>
        <begin position="92"/>
        <end position="115"/>
    </location>
</feature>
<feature type="transmembrane region" description="Helical" evidence="1">
    <location>
        <begin position="238"/>
        <end position="257"/>
    </location>
</feature>
<evidence type="ECO:0000259" key="2">
    <source>
        <dbReference type="Pfam" id="PF20151"/>
    </source>
</evidence>
<sequence>MDPDQSSIESALTEFFWGRRFTDSWVYVPLVILLYDHLLTLDLEVRYIWRGPKRLSFFFFMILRYTPLLCTLTLMLLGYLEIPAQKCIGVGLTRVALLIFQCVLVNIVLGVRLYAIYNYSRIILGVLFCMAFTALFFAIRSMTGETGLSQSDKQGLEIIAQLAGCGFPLTKHKSVFSTPHVPMLTMDSLQSSVRFAEAWEAQGACDIIAFALIVLRAWRQPLRLRGSILNTIVKDGAFYFIVMALANLANILMYYYGNPTEIDVDFLQSFLVHSYVRPLVYPQRFPAETLHSLRICVTMMCRLMLNLHHVADVGNIHLSSSNANAVNSNYYSSESDGIGGAVGWAGRNDTEMNPMVRSVEESRAANRVCEPPLPTTSSRSASGLERIMPVSRVSGRTNLRFCTCRRTEDWVRRMCLNLATLTWKDRAFGRASKRWLRQTQTGPVLDVREVTKPLSLSRETTVVPEQRRCFGDAFLS</sequence>
<keyword evidence="1" id="KW-0472">Membrane</keyword>
<evidence type="ECO:0000256" key="1">
    <source>
        <dbReference type="SAM" id="Phobius"/>
    </source>
</evidence>
<evidence type="ECO:0000313" key="3">
    <source>
        <dbReference type="EMBL" id="KAJ7635396.1"/>
    </source>
</evidence>
<dbReference type="InterPro" id="IPR045340">
    <property type="entry name" value="DUF6533"/>
</dbReference>
<dbReference type="EMBL" id="JARKIF010000007">
    <property type="protein sequence ID" value="KAJ7635396.1"/>
    <property type="molecule type" value="Genomic_DNA"/>
</dbReference>
<name>A0AAD7C0E2_9AGAR</name>
<dbReference type="Proteomes" id="UP001221142">
    <property type="component" value="Unassembled WGS sequence"/>
</dbReference>
<dbReference type="AlphaFoldDB" id="A0AAD7C0E2"/>
<organism evidence="3 4">
    <name type="scientific">Roridomyces roridus</name>
    <dbReference type="NCBI Taxonomy" id="1738132"/>
    <lineage>
        <taxon>Eukaryota</taxon>
        <taxon>Fungi</taxon>
        <taxon>Dikarya</taxon>
        <taxon>Basidiomycota</taxon>
        <taxon>Agaricomycotina</taxon>
        <taxon>Agaricomycetes</taxon>
        <taxon>Agaricomycetidae</taxon>
        <taxon>Agaricales</taxon>
        <taxon>Marasmiineae</taxon>
        <taxon>Mycenaceae</taxon>
        <taxon>Roridomyces</taxon>
    </lineage>
</organism>
<feature type="transmembrane region" description="Helical" evidence="1">
    <location>
        <begin position="55"/>
        <end position="80"/>
    </location>
</feature>
<proteinExistence type="predicted"/>
<accession>A0AAD7C0E2</accession>
<feature type="transmembrane region" description="Helical" evidence="1">
    <location>
        <begin position="201"/>
        <end position="218"/>
    </location>
</feature>
<keyword evidence="1" id="KW-0812">Transmembrane</keyword>
<comment type="caution">
    <text evidence="3">The sequence shown here is derived from an EMBL/GenBank/DDBJ whole genome shotgun (WGS) entry which is preliminary data.</text>
</comment>
<protein>
    <recommendedName>
        <fullName evidence="2">DUF6533 domain-containing protein</fullName>
    </recommendedName>
</protein>
<feature type="domain" description="DUF6533" evidence="2">
    <location>
        <begin position="30"/>
        <end position="69"/>
    </location>
</feature>
<reference evidence="3" key="1">
    <citation type="submission" date="2023-03" db="EMBL/GenBank/DDBJ databases">
        <title>Massive genome expansion in bonnet fungi (Mycena s.s.) driven by repeated elements and novel gene families across ecological guilds.</title>
        <authorList>
            <consortium name="Lawrence Berkeley National Laboratory"/>
            <person name="Harder C.B."/>
            <person name="Miyauchi S."/>
            <person name="Viragh M."/>
            <person name="Kuo A."/>
            <person name="Thoen E."/>
            <person name="Andreopoulos B."/>
            <person name="Lu D."/>
            <person name="Skrede I."/>
            <person name="Drula E."/>
            <person name="Henrissat B."/>
            <person name="Morin E."/>
            <person name="Kohler A."/>
            <person name="Barry K."/>
            <person name="LaButti K."/>
            <person name="Morin E."/>
            <person name="Salamov A."/>
            <person name="Lipzen A."/>
            <person name="Mereny Z."/>
            <person name="Hegedus B."/>
            <person name="Baldrian P."/>
            <person name="Stursova M."/>
            <person name="Weitz H."/>
            <person name="Taylor A."/>
            <person name="Grigoriev I.V."/>
            <person name="Nagy L.G."/>
            <person name="Martin F."/>
            <person name="Kauserud H."/>
        </authorList>
    </citation>
    <scope>NUCLEOTIDE SEQUENCE</scope>
    <source>
        <strain evidence="3">9284</strain>
    </source>
</reference>
<keyword evidence="1" id="KW-1133">Transmembrane helix</keyword>
<dbReference type="Pfam" id="PF20151">
    <property type="entry name" value="DUF6533"/>
    <property type="match status" value="1"/>
</dbReference>
<feature type="transmembrane region" description="Helical" evidence="1">
    <location>
        <begin position="122"/>
        <end position="139"/>
    </location>
</feature>